<organism evidence="1 2">
    <name type="scientific">Gordonia phage SheckWes</name>
    <dbReference type="NCBI Taxonomy" id="2591117"/>
    <lineage>
        <taxon>Viruses</taxon>
        <taxon>Duplodnaviria</taxon>
        <taxon>Heunggongvirae</taxon>
        <taxon>Uroviricota</taxon>
        <taxon>Caudoviricetes</taxon>
        <taxon>Ponsvirus</taxon>
        <taxon>Ponsvirus sheckwes</taxon>
    </lineage>
</organism>
<protein>
    <submittedName>
        <fullName evidence="1">Uncharacterized protein</fullName>
    </submittedName>
</protein>
<evidence type="ECO:0000313" key="1">
    <source>
        <dbReference type="EMBL" id="QDM56495.1"/>
    </source>
</evidence>
<name>A0A515MIK2_9CAUD</name>
<dbReference type="GeneID" id="77939364"/>
<keyword evidence="2" id="KW-1185">Reference proteome</keyword>
<reference evidence="2" key="1">
    <citation type="submission" date="2019-05" db="EMBL/GenBank/DDBJ databases">
        <authorList>
            <person name="Begin E.J."/>
            <person name="Burnham C.Matt."/>
            <person name="Chappell E."/>
            <person name="Hambrick G.L."/>
            <person name="Harrington T.R."/>
            <person name="Harris A.E."/>
            <person name="Hasley B.L."/>
            <person name="Haynie C.M."/>
            <person name="Hopkins G.A."/>
            <person name="Hutchins C.B."/>
            <person name="Jester D.A."/>
            <person name="Johnson J."/>
            <person name="Martin A.P."/>
            <person name="Merino K.D."/>
            <person name="Pinkerton C.N."/>
            <person name="Poe J.Gabe."/>
            <person name="Savage T.D."/>
            <person name="Smith R.Hunter."/>
            <person name="Smith J.Zane."/>
            <person name="Spiva T.A."/>
            <person name="Thompson L."/>
            <person name="Thompson N.R."/>
            <person name="Thurman R.E."/>
            <person name="West C.T."/>
            <person name="Reyna N.S."/>
            <person name="Plymale R.C."/>
            <person name="Garlena R.A."/>
            <person name="Russell D.A."/>
            <person name="Pope W.H."/>
            <person name="Jacobs-Sera D."/>
            <person name="Hatfull G.F."/>
        </authorList>
    </citation>
    <scope>NUCLEOTIDE SEQUENCE [LARGE SCALE GENOMIC DNA]</scope>
</reference>
<dbReference type="KEGG" id="vg:77939364"/>
<dbReference type="EMBL" id="MK967385">
    <property type="protein sequence ID" value="QDM56495.1"/>
    <property type="molecule type" value="Genomic_DNA"/>
</dbReference>
<evidence type="ECO:0000313" key="2">
    <source>
        <dbReference type="Proteomes" id="UP000318552"/>
    </source>
</evidence>
<gene>
    <name evidence="1" type="primary">69</name>
    <name evidence="1" type="ORF">SEA_SHECKWES_69</name>
</gene>
<proteinExistence type="predicted"/>
<dbReference type="Proteomes" id="UP000318552">
    <property type="component" value="Segment"/>
</dbReference>
<sequence length="54" mass="6337">MSLMMSDHREKANELIAEAMYDHRREMRQLLLQEAQVHATLAIAEMLGRLVRKT</sequence>
<dbReference type="RefSeq" id="YP_010663342.1">
    <property type="nucleotide sequence ID" value="NC_070895.1"/>
</dbReference>
<accession>A0A515MIK2</accession>